<keyword evidence="1" id="KW-0456">Lyase</keyword>
<dbReference type="PROSITE" id="PS51318">
    <property type="entry name" value="TAT"/>
    <property type="match status" value="1"/>
</dbReference>
<dbReference type="EMBL" id="JBHSMA010000008">
    <property type="protein sequence ID" value="MFC5411805.1"/>
    <property type="molecule type" value="Genomic_DNA"/>
</dbReference>
<dbReference type="InterPro" id="IPR032465">
    <property type="entry name" value="ACMSD"/>
</dbReference>
<gene>
    <name evidence="3" type="ORF">ACFPMF_20955</name>
</gene>
<dbReference type="InterPro" id="IPR006311">
    <property type="entry name" value="TAT_signal"/>
</dbReference>
<dbReference type="Proteomes" id="UP001596106">
    <property type="component" value="Unassembled WGS sequence"/>
</dbReference>
<evidence type="ECO:0000313" key="3">
    <source>
        <dbReference type="EMBL" id="MFC5411805.1"/>
    </source>
</evidence>
<dbReference type="RefSeq" id="WP_379848693.1">
    <property type="nucleotide sequence ID" value="NZ_JBHSMA010000008.1"/>
</dbReference>
<evidence type="ECO:0000256" key="1">
    <source>
        <dbReference type="ARBA" id="ARBA00023239"/>
    </source>
</evidence>
<dbReference type="Pfam" id="PF04909">
    <property type="entry name" value="Amidohydro_2"/>
    <property type="match status" value="1"/>
</dbReference>
<dbReference type="InterPro" id="IPR032466">
    <property type="entry name" value="Metal_Hydrolase"/>
</dbReference>
<comment type="caution">
    <text evidence="3">The sequence shown here is derived from an EMBL/GenBank/DDBJ whole genome shotgun (WGS) entry which is preliminary data.</text>
</comment>
<sequence length="316" mass="35357">MKTASLSRRGFLNRSGVLLTGLTLNLNAVSGAQAEPIIDIHQHTDYMGRTHDQLIAHQRAMGVTTTLLLPAGTPAFGLSTHKGESNGLQAKCSGNDTCYNLAKQYPKEFLFAANEVPDLPDATQEIEKYLKLGALVIGESKFGVQCDSPEMQRIYELAQSYNVPVLMHWQHGMYNYDFARFHTMLEKYPKVNFIGHAQTWWANIDKNHHDQTVLYPKTKVTPGGLTDRLLSDYPNLYADMSAGSGLNALQRDEEHARGFLERHQNKILFGSDCLDAFGHGPQCQGSQTIAAIRKLAPSKTIERKIFYENAKTLFRL</sequence>
<reference evidence="4" key="1">
    <citation type="journal article" date="2019" name="Int. J. Syst. Evol. Microbiol.">
        <title>The Global Catalogue of Microorganisms (GCM) 10K type strain sequencing project: providing services to taxonomists for standard genome sequencing and annotation.</title>
        <authorList>
            <consortium name="The Broad Institute Genomics Platform"/>
            <consortium name="The Broad Institute Genome Sequencing Center for Infectious Disease"/>
            <person name="Wu L."/>
            <person name="Ma J."/>
        </authorList>
    </citation>
    <scope>NUCLEOTIDE SEQUENCE [LARGE SCALE GENOMIC DNA]</scope>
    <source>
        <strain evidence="4">CCUG 55250</strain>
    </source>
</reference>
<dbReference type="SUPFAM" id="SSF51556">
    <property type="entry name" value="Metallo-dependent hydrolases"/>
    <property type="match status" value="1"/>
</dbReference>
<dbReference type="PANTHER" id="PTHR21240">
    <property type="entry name" value="2-AMINO-3-CARBOXYLMUCONATE-6-SEMIALDEHYDE DECARBOXYLASE"/>
    <property type="match status" value="1"/>
</dbReference>
<organism evidence="3 4">
    <name type="scientific">Larkinella bovis</name>
    <dbReference type="NCBI Taxonomy" id="683041"/>
    <lineage>
        <taxon>Bacteria</taxon>
        <taxon>Pseudomonadati</taxon>
        <taxon>Bacteroidota</taxon>
        <taxon>Cytophagia</taxon>
        <taxon>Cytophagales</taxon>
        <taxon>Spirosomataceae</taxon>
        <taxon>Larkinella</taxon>
    </lineage>
</organism>
<keyword evidence="4" id="KW-1185">Reference proteome</keyword>
<feature type="domain" description="Amidohydrolase-related" evidence="2">
    <location>
        <begin position="38"/>
        <end position="316"/>
    </location>
</feature>
<name>A0ABW0IE88_9BACT</name>
<evidence type="ECO:0000259" key="2">
    <source>
        <dbReference type="Pfam" id="PF04909"/>
    </source>
</evidence>
<proteinExistence type="predicted"/>
<protein>
    <submittedName>
        <fullName evidence="3">Amidohydrolase family protein</fullName>
    </submittedName>
</protein>
<dbReference type="Gene3D" id="3.20.20.140">
    <property type="entry name" value="Metal-dependent hydrolases"/>
    <property type="match status" value="1"/>
</dbReference>
<dbReference type="InterPro" id="IPR006680">
    <property type="entry name" value="Amidohydro-rel"/>
</dbReference>
<evidence type="ECO:0000313" key="4">
    <source>
        <dbReference type="Proteomes" id="UP001596106"/>
    </source>
</evidence>
<dbReference type="PANTHER" id="PTHR21240:SF28">
    <property type="entry name" value="ISO-OROTATE DECARBOXYLASE (EUROFUNG)"/>
    <property type="match status" value="1"/>
</dbReference>
<accession>A0ABW0IE88</accession>